<sequence length="69" mass="8204">MVDKLNYLGVTRMDVALEVSAMSWFMSSPRVPHQHVVLWTLKYLKRKHCLCVWYHDNEDTRFEGFSDAD</sequence>
<name>A0A2P2N2T8_RHIMU</name>
<dbReference type="PANTHER" id="PTHR11439">
    <property type="entry name" value="GAG-POL-RELATED RETROTRANSPOSON"/>
    <property type="match status" value="1"/>
</dbReference>
<protein>
    <submittedName>
        <fullName evidence="1">Uncharacterized protein</fullName>
    </submittedName>
</protein>
<organism evidence="1">
    <name type="scientific">Rhizophora mucronata</name>
    <name type="common">Asiatic mangrove</name>
    <dbReference type="NCBI Taxonomy" id="61149"/>
    <lineage>
        <taxon>Eukaryota</taxon>
        <taxon>Viridiplantae</taxon>
        <taxon>Streptophyta</taxon>
        <taxon>Embryophyta</taxon>
        <taxon>Tracheophyta</taxon>
        <taxon>Spermatophyta</taxon>
        <taxon>Magnoliopsida</taxon>
        <taxon>eudicotyledons</taxon>
        <taxon>Gunneridae</taxon>
        <taxon>Pentapetalae</taxon>
        <taxon>rosids</taxon>
        <taxon>fabids</taxon>
        <taxon>Malpighiales</taxon>
        <taxon>Rhizophoraceae</taxon>
        <taxon>Rhizophora</taxon>
    </lineage>
</organism>
<proteinExistence type="predicted"/>
<dbReference type="AlphaFoldDB" id="A0A2P2N2T8"/>
<dbReference type="PANTHER" id="PTHR11439:SF463">
    <property type="entry name" value="REVERSE TRANSCRIPTASE TY1_COPIA-TYPE DOMAIN-CONTAINING PROTEIN"/>
    <property type="match status" value="1"/>
</dbReference>
<reference evidence="1" key="1">
    <citation type="submission" date="2018-02" db="EMBL/GenBank/DDBJ databases">
        <title>Rhizophora mucronata_Transcriptome.</title>
        <authorList>
            <person name="Meera S.P."/>
            <person name="Sreeshan A."/>
            <person name="Augustine A."/>
        </authorList>
    </citation>
    <scope>NUCLEOTIDE SEQUENCE</scope>
    <source>
        <tissue evidence="1">Leaf</tissue>
    </source>
</reference>
<accession>A0A2P2N2T8</accession>
<evidence type="ECO:0000313" key="1">
    <source>
        <dbReference type="EMBL" id="MBX36789.1"/>
    </source>
</evidence>
<dbReference type="EMBL" id="GGEC01056305">
    <property type="protein sequence ID" value="MBX36789.1"/>
    <property type="molecule type" value="Transcribed_RNA"/>
</dbReference>